<gene>
    <name evidence="1" type="ORF">CAZ10_10145</name>
</gene>
<comment type="caution">
    <text evidence="1">The sequence shown here is derived from an EMBL/GenBank/DDBJ whole genome shotgun (WGS) entry which is preliminary data.</text>
</comment>
<dbReference type="EMBL" id="NFFZ01000004">
    <property type="protein sequence ID" value="OTI63186.1"/>
    <property type="molecule type" value="Genomic_DNA"/>
</dbReference>
<reference evidence="1 2" key="1">
    <citation type="submission" date="2017-05" db="EMBL/GenBank/DDBJ databases">
        <authorList>
            <person name="Song R."/>
            <person name="Chenine A.L."/>
            <person name="Ruprecht R.M."/>
        </authorList>
    </citation>
    <scope>NUCLEOTIDE SEQUENCE [LARGE SCALE GENOMIC DNA]</scope>
    <source>
        <strain evidence="1 2">S567_C10_BS</strain>
    </source>
</reference>
<evidence type="ECO:0000313" key="2">
    <source>
        <dbReference type="Proteomes" id="UP000194857"/>
    </source>
</evidence>
<accession>A0A241XSQ6</accession>
<dbReference type="AlphaFoldDB" id="A0A241XSQ6"/>
<dbReference type="RefSeq" id="WP_065327505.1">
    <property type="nucleotide sequence ID" value="NZ_NFFZ01000004.1"/>
</dbReference>
<proteinExistence type="predicted"/>
<organism evidence="1 2">
    <name type="scientific">Pseudomonas aeruginosa</name>
    <dbReference type="NCBI Taxonomy" id="287"/>
    <lineage>
        <taxon>Bacteria</taxon>
        <taxon>Pseudomonadati</taxon>
        <taxon>Pseudomonadota</taxon>
        <taxon>Gammaproteobacteria</taxon>
        <taxon>Pseudomonadales</taxon>
        <taxon>Pseudomonadaceae</taxon>
        <taxon>Pseudomonas</taxon>
    </lineage>
</organism>
<name>A0A241XSQ6_PSEAI</name>
<evidence type="ECO:0000313" key="1">
    <source>
        <dbReference type="EMBL" id="OTI63186.1"/>
    </source>
</evidence>
<dbReference type="Proteomes" id="UP000194857">
    <property type="component" value="Unassembled WGS sequence"/>
</dbReference>
<sequence>MFEFAVYPADEKLKPYENRSVEAGMKAAKVNWEGLWSLEIPNEVSHGCYANEIEICTAGIDQLPEPLNSATCWIYCRDAWPHVDPDFEGLMFITLAIQADHSYNQILPRKKNIRMGVFRGSLFITDPMAMHWLAPNNADTNAGFIGLQWEVPYNQIDTAYADLVSKLAVLGEVEDVTPPTMHTLLKATAEYNGAPPGY</sequence>
<protein>
    <submittedName>
        <fullName evidence="1">Uncharacterized protein</fullName>
    </submittedName>
</protein>